<evidence type="ECO:0000313" key="1">
    <source>
        <dbReference type="EMBL" id="CCH46856.1"/>
    </source>
</evidence>
<comment type="caution">
    <text evidence="1">The sequence shown here is derived from an EMBL/GenBank/DDBJ whole genome shotgun (WGS) entry which is preliminary data.</text>
</comment>
<dbReference type="InParanoid" id="K0KUK2"/>
<organism evidence="1 2">
    <name type="scientific">Wickerhamomyces ciferrii (strain ATCC 14091 / BCRC 22168 / CBS 111 / JCM 3599 / NBRC 0793 / NRRL Y-1031 F-60-10)</name>
    <name type="common">Yeast</name>
    <name type="synonym">Pichia ciferrii</name>
    <dbReference type="NCBI Taxonomy" id="1206466"/>
    <lineage>
        <taxon>Eukaryota</taxon>
        <taxon>Fungi</taxon>
        <taxon>Dikarya</taxon>
        <taxon>Ascomycota</taxon>
        <taxon>Saccharomycotina</taxon>
        <taxon>Saccharomycetes</taxon>
        <taxon>Phaffomycetales</taxon>
        <taxon>Wickerhamomycetaceae</taxon>
        <taxon>Wickerhamomyces</taxon>
    </lineage>
</organism>
<dbReference type="AlphaFoldDB" id="K0KUK2"/>
<name>K0KUK2_WICCF</name>
<proteinExistence type="predicted"/>
<protein>
    <submittedName>
        <fullName evidence="1">Uncharacterized protein</fullName>
    </submittedName>
</protein>
<dbReference type="EMBL" id="CAIF01000277">
    <property type="protein sequence ID" value="CCH46856.1"/>
    <property type="molecule type" value="Genomic_DNA"/>
</dbReference>
<gene>
    <name evidence="1" type="ORF">BN7_6458</name>
</gene>
<evidence type="ECO:0000313" key="2">
    <source>
        <dbReference type="Proteomes" id="UP000009328"/>
    </source>
</evidence>
<dbReference type="Proteomes" id="UP000009328">
    <property type="component" value="Unassembled WGS sequence"/>
</dbReference>
<dbReference type="HOGENOM" id="CLU_984198_0_0_1"/>
<sequence length="283" mass="32931">MIIEKSGYRIEISAELYVKPKHRAAEHIGIDNLLLAKSPKHFKIDHETFNNFYIDKKKHKLISIYKEIPEPSKELILNHKRIVIKWRKVNESSKSIFGSSGPKKTCQVEFYLIPGYNDSLEDFLINILSDLNRNFENNIDIPAFLNTESFGNGLDIIEEKKFLMNIFHEKKNDPLPLGIILKSLISYIMSKEYDMFDSYDHLVKAYEFNYANQLKLMVIWGENIKTFKTYKIILEQLNYMISNDLMSESPNDCLITLIPGYLNYNINGNNDELPPSYGSSVLK</sequence>
<keyword evidence="2" id="KW-1185">Reference proteome</keyword>
<accession>K0KUK2</accession>
<reference evidence="1 2" key="1">
    <citation type="journal article" date="2012" name="Eukaryot. Cell">
        <title>Draft genome sequence of Wickerhamomyces ciferrii NRRL Y-1031 F-60-10.</title>
        <authorList>
            <person name="Schneider J."/>
            <person name="Andrea H."/>
            <person name="Blom J."/>
            <person name="Jaenicke S."/>
            <person name="Ruckert C."/>
            <person name="Schorsch C."/>
            <person name="Szczepanowski R."/>
            <person name="Farwick M."/>
            <person name="Goesmann A."/>
            <person name="Puhler A."/>
            <person name="Schaffer S."/>
            <person name="Tauch A."/>
            <person name="Kohler T."/>
            <person name="Brinkrolf K."/>
        </authorList>
    </citation>
    <scope>NUCLEOTIDE SEQUENCE [LARGE SCALE GENOMIC DNA]</scope>
    <source>
        <strain evidence="2">ATCC 14091 / BCRC 22168 / CBS 111 / JCM 3599 / NBRC 0793 / NRRL Y-1031 F-60-10</strain>
    </source>
</reference>